<reference evidence="2" key="2">
    <citation type="journal article" date="2016" name="Sci. Rep.">
        <title>Dictyocaulus viviparus genome, variome and transcriptome elucidate lungworm biology and support future intervention.</title>
        <authorList>
            <person name="McNulty S.N."/>
            <person name="Strube C."/>
            <person name="Rosa B.A."/>
            <person name="Martin J.C."/>
            <person name="Tyagi R."/>
            <person name="Choi Y.J."/>
            <person name="Wang Q."/>
            <person name="Hallsworth Pepin K."/>
            <person name="Zhang X."/>
            <person name="Ozersky P."/>
            <person name="Wilson R.K."/>
            <person name="Sternberg P.W."/>
            <person name="Gasser R.B."/>
            <person name="Mitreva M."/>
        </authorList>
    </citation>
    <scope>NUCLEOTIDE SEQUENCE [LARGE SCALE GENOMIC DNA]</scope>
    <source>
        <strain evidence="2">HannoverDv2000</strain>
    </source>
</reference>
<name>A0A0D8XVK9_DICVI</name>
<dbReference type="AlphaFoldDB" id="A0A0D8XVK9"/>
<sequence length="99" mass="11154">MRTGSRFFRCSGLILSGPGAVRSLTDETACRIWEGRRGRLLDELEKIRIEKEPNRVYYVEAGSGAQRIVPAPLSNPITEQEMYNPLAQAYIDEARRAAI</sequence>
<evidence type="ECO:0000313" key="2">
    <source>
        <dbReference type="Proteomes" id="UP000053766"/>
    </source>
</evidence>
<accession>A0A0D8XVK9</accession>
<gene>
    <name evidence="1" type="ORF">DICVIV_05341</name>
</gene>
<dbReference type="OrthoDB" id="5793707at2759"/>
<proteinExistence type="predicted"/>
<protein>
    <submittedName>
        <fullName evidence="1">Uncharacterized protein</fullName>
    </submittedName>
</protein>
<keyword evidence="2" id="KW-1185">Reference proteome</keyword>
<dbReference type="Proteomes" id="UP000053766">
    <property type="component" value="Unassembled WGS sequence"/>
</dbReference>
<evidence type="ECO:0000313" key="1">
    <source>
        <dbReference type="EMBL" id="KJH48545.1"/>
    </source>
</evidence>
<organism evidence="1 2">
    <name type="scientific">Dictyocaulus viviparus</name>
    <name type="common">Bovine lungworm</name>
    <dbReference type="NCBI Taxonomy" id="29172"/>
    <lineage>
        <taxon>Eukaryota</taxon>
        <taxon>Metazoa</taxon>
        <taxon>Ecdysozoa</taxon>
        <taxon>Nematoda</taxon>
        <taxon>Chromadorea</taxon>
        <taxon>Rhabditida</taxon>
        <taxon>Rhabditina</taxon>
        <taxon>Rhabditomorpha</taxon>
        <taxon>Strongyloidea</taxon>
        <taxon>Metastrongylidae</taxon>
        <taxon>Dictyocaulus</taxon>
    </lineage>
</organism>
<reference evidence="1 2" key="1">
    <citation type="submission" date="2013-11" db="EMBL/GenBank/DDBJ databases">
        <title>Draft genome of the bovine lungworm Dictyocaulus viviparus.</title>
        <authorList>
            <person name="Mitreva M."/>
        </authorList>
    </citation>
    <scope>NUCLEOTIDE SEQUENCE [LARGE SCALE GENOMIC DNA]</scope>
    <source>
        <strain evidence="1 2">HannoverDv2000</strain>
    </source>
</reference>
<dbReference type="EMBL" id="KN716264">
    <property type="protein sequence ID" value="KJH48545.1"/>
    <property type="molecule type" value="Genomic_DNA"/>
</dbReference>